<dbReference type="Gene3D" id="2.30.320.10">
    <property type="entry name" value="YwqG-like"/>
    <property type="match status" value="1"/>
</dbReference>
<accession>A0A077P4G6</accession>
<protein>
    <recommendedName>
        <fullName evidence="2">DUF1963 domain-containing protein</fullName>
    </recommendedName>
</protein>
<sequence length="205" mass="23379">MYYLTRIVVEETMNDNSVFTLGGNKGYVSQWPVNPDGEKLLHLFSIDCEKLSSRIPQGILPISGYLSVFSTYSSDEYFLDNITYFGDSQELELIKSGFTVVSYSLTSDTLEDNDKFIPERSVNFLDMEMDDNDYPMISLFSEKIPNGLDDIGDIENDYHFVCQIYSADFPEPFQDALGLSDAIGYLFIRKKEENEIDGLFFVQTA</sequence>
<gene>
    <name evidence="1" type="ORF">XBO1_1920001</name>
</gene>
<proteinExistence type="predicted"/>
<organism evidence="1">
    <name type="scientific">Xenorhabdus bovienii str. oregonense</name>
    <dbReference type="NCBI Taxonomy" id="1398202"/>
    <lineage>
        <taxon>Bacteria</taxon>
        <taxon>Pseudomonadati</taxon>
        <taxon>Pseudomonadota</taxon>
        <taxon>Gammaproteobacteria</taxon>
        <taxon>Enterobacterales</taxon>
        <taxon>Morganellaceae</taxon>
        <taxon>Xenorhabdus</taxon>
    </lineage>
</organism>
<dbReference type="HOGENOM" id="CLU_117184_0_0_6"/>
<reference evidence="1" key="1">
    <citation type="submission" date="2013-07" db="EMBL/GenBank/DDBJ databases">
        <title>Sub-species coevolution in mutualistic symbiosis.</title>
        <authorList>
            <person name="Murfin K."/>
            <person name="Klassen J."/>
            <person name="Lee M."/>
            <person name="Forst S."/>
            <person name="Stock P."/>
            <person name="Goodrich-Blair H."/>
        </authorList>
    </citation>
    <scope>NUCLEOTIDE SEQUENCE [LARGE SCALE GENOMIC DNA]</scope>
    <source>
        <strain evidence="1">Oregonense</strain>
    </source>
</reference>
<dbReference type="EMBL" id="CBSX010000104">
    <property type="protein sequence ID" value="CDH05483.1"/>
    <property type="molecule type" value="Genomic_DNA"/>
</dbReference>
<comment type="caution">
    <text evidence="1">The sequence shown here is derived from an EMBL/GenBank/DDBJ whole genome shotgun (WGS) entry which is preliminary data.</text>
</comment>
<evidence type="ECO:0000313" key="1">
    <source>
        <dbReference type="EMBL" id="CDH05483.1"/>
    </source>
</evidence>
<evidence type="ECO:0008006" key="2">
    <source>
        <dbReference type="Google" id="ProtNLM"/>
    </source>
</evidence>
<dbReference type="AlphaFoldDB" id="A0A077P4G6"/>
<name>A0A077P4G6_XENBV</name>
<dbReference type="Proteomes" id="UP000028483">
    <property type="component" value="Unassembled WGS sequence"/>
</dbReference>